<keyword evidence="7" id="KW-1185">Reference proteome</keyword>
<dbReference type="Gene3D" id="3.60.15.10">
    <property type="entry name" value="Ribonuclease Z/Hydroxyacylglutathione hydrolase-like"/>
    <property type="match status" value="1"/>
</dbReference>
<evidence type="ECO:0000256" key="3">
    <source>
        <dbReference type="ARBA" id="ARBA00022801"/>
    </source>
</evidence>
<dbReference type="CDD" id="cd16277">
    <property type="entry name" value="metallo-hydrolase-like_MBL-fold"/>
    <property type="match status" value="1"/>
</dbReference>
<evidence type="ECO:0000313" key="7">
    <source>
        <dbReference type="Proteomes" id="UP000627464"/>
    </source>
</evidence>
<sequence>MNDLLTWQVAGARITKIPEQQSSGIPASSLFSQWNRQTASPVAERLKSSDIEMQTETLTLSTHSWLVERDGKFIIIDTASGNGKNRPGNPKFHQMKSDWLNALRSSGVTPEQVDAVVLTHLHVDHVGWNTIYCEGEWRPTFPNARYYFSAQEYAFYQHPQNVMQPSLGALEDSVVPVVASGQAVLLDEHAVEVFPGLRIHRTPGHSVDHLAFSMSRAGETALFWGDVAHNPLQVSLPQWSSGYCEFPDAALQSRLDMLNFAAETGALVFTTHFPDRSVGKVVSVKGQLCWQYA</sequence>
<accession>A0ABQ1FZ43</accession>
<dbReference type="PANTHER" id="PTHR42978:SF6">
    <property type="entry name" value="QUORUM-QUENCHING LACTONASE YTNP-RELATED"/>
    <property type="match status" value="1"/>
</dbReference>
<dbReference type="InterPro" id="IPR051013">
    <property type="entry name" value="MBL_superfamily_lactonases"/>
</dbReference>
<keyword evidence="3" id="KW-0378">Hydrolase</keyword>
<feature type="domain" description="Metallo-beta-lactamase" evidence="5">
    <location>
        <begin position="61"/>
        <end position="272"/>
    </location>
</feature>
<gene>
    <name evidence="6" type="ORF">GCM10011328_06260</name>
</gene>
<dbReference type="SUPFAM" id="SSF56281">
    <property type="entry name" value="Metallo-hydrolase/oxidoreductase"/>
    <property type="match status" value="1"/>
</dbReference>
<dbReference type="InterPro" id="IPR001279">
    <property type="entry name" value="Metallo-B-lactamas"/>
</dbReference>
<dbReference type="EMBL" id="BMFZ01000002">
    <property type="protein sequence ID" value="GGA34305.1"/>
    <property type="molecule type" value="Genomic_DNA"/>
</dbReference>
<evidence type="ECO:0000256" key="1">
    <source>
        <dbReference type="ARBA" id="ARBA00007749"/>
    </source>
</evidence>
<evidence type="ECO:0000256" key="4">
    <source>
        <dbReference type="ARBA" id="ARBA00022833"/>
    </source>
</evidence>
<dbReference type="PANTHER" id="PTHR42978">
    <property type="entry name" value="QUORUM-QUENCHING LACTONASE YTNP-RELATED-RELATED"/>
    <property type="match status" value="1"/>
</dbReference>
<dbReference type="Proteomes" id="UP000627464">
    <property type="component" value="Unassembled WGS sequence"/>
</dbReference>
<dbReference type="InterPro" id="IPR036866">
    <property type="entry name" value="RibonucZ/Hydroxyglut_hydro"/>
</dbReference>
<comment type="caution">
    <text evidence="6">The sequence shown here is derived from an EMBL/GenBank/DDBJ whole genome shotgun (WGS) entry which is preliminary data.</text>
</comment>
<keyword evidence="4" id="KW-0862">Zinc</keyword>
<dbReference type="RefSeq" id="WP_188470392.1">
    <property type="nucleotide sequence ID" value="NZ_BMFZ01000002.1"/>
</dbReference>
<organism evidence="6 7">
    <name type="scientific">Hafnia psychrotolerans</name>
    <dbReference type="NCBI Taxonomy" id="1477018"/>
    <lineage>
        <taxon>Bacteria</taxon>
        <taxon>Pseudomonadati</taxon>
        <taxon>Pseudomonadota</taxon>
        <taxon>Gammaproteobacteria</taxon>
        <taxon>Enterobacterales</taxon>
        <taxon>Hafniaceae</taxon>
        <taxon>Hafnia</taxon>
    </lineage>
</organism>
<comment type="similarity">
    <text evidence="1">Belongs to the metallo-beta-lactamase superfamily.</text>
</comment>
<evidence type="ECO:0000256" key="2">
    <source>
        <dbReference type="ARBA" id="ARBA00022723"/>
    </source>
</evidence>
<protein>
    <submittedName>
        <fullName evidence="6">MBL fold metallo-hydrolase</fullName>
    </submittedName>
</protein>
<evidence type="ECO:0000313" key="6">
    <source>
        <dbReference type="EMBL" id="GGA34305.1"/>
    </source>
</evidence>
<dbReference type="SMART" id="SM00849">
    <property type="entry name" value="Lactamase_B"/>
    <property type="match status" value="1"/>
</dbReference>
<evidence type="ECO:0000259" key="5">
    <source>
        <dbReference type="SMART" id="SM00849"/>
    </source>
</evidence>
<reference evidence="7" key="1">
    <citation type="journal article" date="2019" name="Int. J. Syst. Evol. Microbiol.">
        <title>The Global Catalogue of Microorganisms (GCM) 10K type strain sequencing project: providing services to taxonomists for standard genome sequencing and annotation.</title>
        <authorList>
            <consortium name="The Broad Institute Genomics Platform"/>
            <consortium name="The Broad Institute Genome Sequencing Center for Infectious Disease"/>
            <person name="Wu L."/>
            <person name="Ma J."/>
        </authorList>
    </citation>
    <scope>NUCLEOTIDE SEQUENCE [LARGE SCALE GENOMIC DNA]</scope>
    <source>
        <strain evidence="7">CGMCC 1.12806</strain>
    </source>
</reference>
<proteinExistence type="inferred from homology"/>
<keyword evidence="2" id="KW-0479">Metal-binding</keyword>
<name>A0ABQ1FZ43_9GAMM</name>
<dbReference type="Pfam" id="PF00753">
    <property type="entry name" value="Lactamase_B"/>
    <property type="match status" value="1"/>
</dbReference>